<comment type="caution">
    <text evidence="3">The sequence shown here is derived from an EMBL/GenBank/DDBJ whole genome shotgun (WGS) entry which is preliminary data.</text>
</comment>
<dbReference type="AlphaFoldDB" id="A0A6L3ZDJ5"/>
<dbReference type="GO" id="GO:0008761">
    <property type="term" value="F:UDP-N-acetylglucosamine 2-epimerase activity"/>
    <property type="evidence" value="ECO:0007669"/>
    <property type="project" value="UniProtKB-EC"/>
</dbReference>
<name>A0A6L3ZDJ5_9FLAO</name>
<organism evidence="3 4">
    <name type="scientific">Phaeocystidibacter marisrubri</name>
    <dbReference type="NCBI Taxonomy" id="1577780"/>
    <lineage>
        <taxon>Bacteria</taxon>
        <taxon>Pseudomonadati</taxon>
        <taxon>Bacteroidota</taxon>
        <taxon>Flavobacteriia</taxon>
        <taxon>Flavobacteriales</taxon>
        <taxon>Phaeocystidibacteraceae</taxon>
        <taxon>Phaeocystidibacter</taxon>
    </lineage>
</organism>
<comment type="similarity">
    <text evidence="1">Belongs to the UDP-N-acetylglucosamine 2-epimerase family.</text>
</comment>
<reference evidence="3 4" key="1">
    <citation type="submission" date="2019-10" db="EMBL/GenBank/DDBJ databases">
        <title>Genome sequence of Phaeocystidibacter marisrubri JCM30614 (type strain).</title>
        <authorList>
            <person name="Bowman J.P."/>
        </authorList>
    </citation>
    <scope>NUCLEOTIDE SEQUENCE [LARGE SCALE GENOMIC DNA]</scope>
    <source>
        <strain evidence="3 4">JCM 30614</strain>
    </source>
</reference>
<evidence type="ECO:0000256" key="1">
    <source>
        <dbReference type="RuleBase" id="RU003513"/>
    </source>
</evidence>
<accession>A0A6L3ZDJ5</accession>
<proteinExistence type="inferred from homology"/>
<protein>
    <submittedName>
        <fullName evidence="3">UDP-N-acetylglucosamine 2-epimerase (Non-hydrolyzing)</fullName>
        <ecNumber evidence="3">5.1.3.14</ecNumber>
    </submittedName>
</protein>
<dbReference type="CDD" id="cd03786">
    <property type="entry name" value="GTB_UDP-GlcNAc_2-Epimerase"/>
    <property type="match status" value="1"/>
</dbReference>
<dbReference type="EMBL" id="WBVQ01000002">
    <property type="protein sequence ID" value="KAB2815706.1"/>
    <property type="molecule type" value="Genomic_DNA"/>
</dbReference>
<evidence type="ECO:0000313" key="4">
    <source>
        <dbReference type="Proteomes" id="UP000484164"/>
    </source>
</evidence>
<dbReference type="SUPFAM" id="SSF53756">
    <property type="entry name" value="UDP-Glycosyltransferase/glycogen phosphorylase"/>
    <property type="match status" value="1"/>
</dbReference>
<keyword evidence="1 3" id="KW-0413">Isomerase</keyword>
<dbReference type="EC" id="5.1.3.14" evidence="3"/>
<evidence type="ECO:0000313" key="3">
    <source>
        <dbReference type="EMBL" id="KAB2815706.1"/>
    </source>
</evidence>
<dbReference type="InterPro" id="IPR003331">
    <property type="entry name" value="UDP_GlcNAc_Epimerase_2_dom"/>
</dbReference>
<dbReference type="OrthoDB" id="9803238at2"/>
<feature type="domain" description="UDP-N-acetylglucosamine 2-epimerase" evidence="2">
    <location>
        <begin position="31"/>
        <end position="374"/>
    </location>
</feature>
<dbReference type="InterPro" id="IPR029767">
    <property type="entry name" value="WecB-like"/>
</dbReference>
<dbReference type="NCBIfam" id="TIGR00236">
    <property type="entry name" value="wecB"/>
    <property type="match status" value="1"/>
</dbReference>
<dbReference type="Gene3D" id="3.40.50.2000">
    <property type="entry name" value="Glycogen Phosphorylase B"/>
    <property type="match status" value="2"/>
</dbReference>
<dbReference type="PANTHER" id="PTHR43174:SF1">
    <property type="entry name" value="UDP-N-ACETYLGLUCOSAMINE 2-EPIMERASE"/>
    <property type="match status" value="1"/>
</dbReference>
<gene>
    <name evidence="3" type="ORF">F8C82_08370</name>
</gene>
<keyword evidence="4" id="KW-1185">Reference proteome</keyword>
<dbReference type="Pfam" id="PF02350">
    <property type="entry name" value="Epimerase_2"/>
    <property type="match status" value="1"/>
</dbReference>
<evidence type="ECO:0000259" key="2">
    <source>
        <dbReference type="Pfam" id="PF02350"/>
    </source>
</evidence>
<sequence>MCLFKKTSVIKVINLVGARPQFIKASALSKAFRASSEFDEILVHSGQHYDVKMSDVFFKELGIPEPKYNLNIGSDSHGAQTGAIMSALERVFETEKPDVLVVYGDTNTTLAGALVASKLGVRIAHVEAGLRSYNYSMPEEINRKLTDALSSWLFCPSDDSIANLMKEGIGKLPAQYSPSHPCVLNTGDIMLDVAMEMGEQVNDRPAELKTLPSNKPYALLTLHRNFNTDDISRLRSILTGVAQLAEDYPVVFPVHPRTASKIPSDIMELLQEESCLFLAPLSYRGIVGMLKHAGVVITDSGGLQKEAYYFKKGVVIPRAESEWEEIVATGSAILTDANGQKLNEVAREFLSNPPTKFPELYGDGRSAARMLNAILKGF</sequence>
<dbReference type="Proteomes" id="UP000484164">
    <property type="component" value="Unassembled WGS sequence"/>
</dbReference>
<dbReference type="PANTHER" id="PTHR43174">
    <property type="entry name" value="UDP-N-ACETYLGLUCOSAMINE 2-EPIMERASE"/>
    <property type="match status" value="1"/>
</dbReference>